<dbReference type="Proteomes" id="UP001396334">
    <property type="component" value="Unassembled WGS sequence"/>
</dbReference>
<dbReference type="Gene3D" id="1.10.510.10">
    <property type="entry name" value="Transferase(Phosphotransferase) domain 1"/>
    <property type="match status" value="1"/>
</dbReference>
<protein>
    <submittedName>
        <fullName evidence="1">Uncharacterized protein</fullName>
    </submittedName>
</protein>
<evidence type="ECO:0000313" key="1">
    <source>
        <dbReference type="EMBL" id="KAK8478245.1"/>
    </source>
</evidence>
<proteinExistence type="predicted"/>
<dbReference type="PANTHER" id="PTHR33491">
    <property type="entry name" value="OSJNBA0016N04.9 PROTEIN"/>
    <property type="match status" value="1"/>
</dbReference>
<accession>A0ABR1ZD73</accession>
<feature type="non-terminal residue" evidence="1">
    <location>
        <position position="1"/>
    </location>
</feature>
<gene>
    <name evidence="1" type="ORF">V6N11_037079</name>
</gene>
<name>A0ABR1ZD73_9ROSI</name>
<sequence>ISIFERVKTIFIVILNLLNDSTIKDLYNGSYVSPPHDNCGHGFLVDQESYTFEASDLDRCSSSKMENFSSVLDWVIGDETCEAAEKSRDTYACKWINNDCVGFRSDCGQSYRCSCRHGYEGNPYVSSGCQGQLSVSFERPEAQRNLSPYLLLAMQRDRLFEILVPGLANEGSKEQLKAAADLAMRCLRLKGEKRPTMKEVVFELAGSRGIHKHPWDHVNHEETQCLLNGQLDLLIAESSIHISQTFSMDFPR</sequence>
<keyword evidence="2" id="KW-1185">Reference proteome</keyword>
<comment type="caution">
    <text evidence="1">The sequence shown here is derived from an EMBL/GenBank/DDBJ whole genome shotgun (WGS) entry which is preliminary data.</text>
</comment>
<reference evidence="1 2" key="1">
    <citation type="journal article" date="2024" name="G3 (Bethesda)">
        <title>Genome assembly of Hibiscus sabdariffa L. provides insights into metabolisms of medicinal natural products.</title>
        <authorList>
            <person name="Kim T."/>
        </authorList>
    </citation>
    <scope>NUCLEOTIDE SEQUENCE [LARGE SCALE GENOMIC DNA]</scope>
    <source>
        <strain evidence="1">TK-2024</strain>
        <tissue evidence="1">Old leaves</tissue>
    </source>
</reference>
<dbReference type="EMBL" id="JBBPBN010001438">
    <property type="protein sequence ID" value="KAK8478245.1"/>
    <property type="molecule type" value="Genomic_DNA"/>
</dbReference>
<evidence type="ECO:0000313" key="2">
    <source>
        <dbReference type="Proteomes" id="UP001396334"/>
    </source>
</evidence>
<organism evidence="1 2">
    <name type="scientific">Hibiscus sabdariffa</name>
    <name type="common">roselle</name>
    <dbReference type="NCBI Taxonomy" id="183260"/>
    <lineage>
        <taxon>Eukaryota</taxon>
        <taxon>Viridiplantae</taxon>
        <taxon>Streptophyta</taxon>
        <taxon>Embryophyta</taxon>
        <taxon>Tracheophyta</taxon>
        <taxon>Spermatophyta</taxon>
        <taxon>Magnoliopsida</taxon>
        <taxon>eudicotyledons</taxon>
        <taxon>Gunneridae</taxon>
        <taxon>Pentapetalae</taxon>
        <taxon>rosids</taxon>
        <taxon>malvids</taxon>
        <taxon>Malvales</taxon>
        <taxon>Malvaceae</taxon>
        <taxon>Malvoideae</taxon>
        <taxon>Hibiscus</taxon>
    </lineage>
</organism>